<organism evidence="16 17">
    <name type="scientific">Microbulbifer salipaludis</name>
    <dbReference type="NCBI Taxonomy" id="187980"/>
    <lineage>
        <taxon>Bacteria</taxon>
        <taxon>Pseudomonadati</taxon>
        <taxon>Pseudomonadota</taxon>
        <taxon>Gammaproteobacteria</taxon>
        <taxon>Cellvibrionales</taxon>
        <taxon>Microbulbiferaceae</taxon>
        <taxon>Microbulbifer</taxon>
    </lineage>
</organism>
<dbReference type="PROSITE" id="PS50112">
    <property type="entry name" value="PAS"/>
    <property type="match status" value="1"/>
</dbReference>
<dbReference type="PROSITE" id="PS50109">
    <property type="entry name" value="HIS_KIN"/>
    <property type="match status" value="1"/>
</dbReference>
<dbReference type="SMART" id="SM00387">
    <property type="entry name" value="HATPase_c"/>
    <property type="match status" value="1"/>
</dbReference>
<sequence>MLNDRQLRLLFDNLTSAVLVLDEHLSLRYLNSAAEDLVAASSTRSIGLPLEDVVRESRSAQQALRSALENGEKYTVRRALWLLHNLEECTVDYSVTPLTELGLLLLEVQSMDRLLRIAREDALISAQETTRNLVRGMAHEVKNPLGGIRGAAQLLQRELKELEQSGGEDLAEYTQIIIEEADRLRNLVDRMLGPRKPVRLQSVNVHTITERVAQLIEAECDGALEIKRDYDPSIPDIPADSEQLIQAVLNIARNAMQAIAENVGLEDGDLTIRTRVQRQFTIGRRHCPLVCRIDVVDNGPGIPEDIRERIFYPMISGRAEGSGLGLSISQHIINQHRGLIKCESRPGETEFQIYLPLANDGSAAEKNY</sequence>
<dbReference type="Gene3D" id="3.30.450.20">
    <property type="entry name" value="PAS domain"/>
    <property type="match status" value="1"/>
</dbReference>
<dbReference type="Gene3D" id="1.10.287.130">
    <property type="match status" value="1"/>
</dbReference>
<dbReference type="SUPFAM" id="SSF47384">
    <property type="entry name" value="Homodimeric domain of signal transducing histidine kinase"/>
    <property type="match status" value="1"/>
</dbReference>
<comment type="catalytic activity">
    <reaction evidence="1">
        <text>ATP + protein L-histidine = ADP + protein N-phospho-L-histidine.</text>
        <dbReference type="EC" id="2.7.13.3"/>
    </reaction>
</comment>
<dbReference type="Gene3D" id="3.30.565.10">
    <property type="entry name" value="Histidine kinase-like ATPase, C-terminal domain"/>
    <property type="match status" value="1"/>
</dbReference>
<evidence type="ECO:0000259" key="14">
    <source>
        <dbReference type="PROSITE" id="PS50109"/>
    </source>
</evidence>
<name>A0ABS3E386_9GAMM</name>
<dbReference type="InterPro" id="IPR005467">
    <property type="entry name" value="His_kinase_dom"/>
</dbReference>
<gene>
    <name evidence="16" type="primary">glnL</name>
    <name evidence="16" type="ORF">JF535_02685</name>
</gene>
<feature type="domain" description="PAS" evidence="15">
    <location>
        <begin position="3"/>
        <end position="47"/>
    </location>
</feature>
<evidence type="ECO:0000256" key="8">
    <source>
        <dbReference type="ARBA" id="ARBA00023012"/>
    </source>
</evidence>
<accession>A0ABS3E386</accession>
<dbReference type="SUPFAM" id="SSF55874">
    <property type="entry name" value="ATPase domain of HSP90 chaperone/DNA topoisomerase II/histidine kinase"/>
    <property type="match status" value="1"/>
</dbReference>
<keyword evidence="7" id="KW-0067">ATP-binding</keyword>
<evidence type="ECO:0000256" key="7">
    <source>
        <dbReference type="ARBA" id="ARBA00022840"/>
    </source>
</evidence>
<dbReference type="EMBL" id="JAEKJR010000001">
    <property type="protein sequence ID" value="MBN8429751.1"/>
    <property type="molecule type" value="Genomic_DNA"/>
</dbReference>
<dbReference type="SMART" id="SM00388">
    <property type="entry name" value="HisKA"/>
    <property type="match status" value="1"/>
</dbReference>
<evidence type="ECO:0000313" key="16">
    <source>
        <dbReference type="EMBL" id="MBN8429751.1"/>
    </source>
</evidence>
<evidence type="ECO:0000256" key="4">
    <source>
        <dbReference type="ARBA" id="ARBA00022679"/>
    </source>
</evidence>
<dbReference type="InterPro" id="IPR036097">
    <property type="entry name" value="HisK_dim/P_sf"/>
</dbReference>
<evidence type="ECO:0000256" key="1">
    <source>
        <dbReference type="ARBA" id="ARBA00000085"/>
    </source>
</evidence>
<keyword evidence="8" id="KW-0902">Two-component regulatory system</keyword>
<keyword evidence="6" id="KW-0418">Kinase</keyword>
<proteinExistence type="predicted"/>
<keyword evidence="4" id="KW-0808">Transferase</keyword>
<evidence type="ECO:0000256" key="11">
    <source>
        <dbReference type="ARBA" id="ARBA00039567"/>
    </source>
</evidence>
<evidence type="ECO:0000256" key="3">
    <source>
        <dbReference type="ARBA" id="ARBA00022553"/>
    </source>
</evidence>
<evidence type="ECO:0000256" key="12">
    <source>
        <dbReference type="ARBA" id="ARBA00042313"/>
    </source>
</evidence>
<dbReference type="PANTHER" id="PTHR43065">
    <property type="entry name" value="SENSOR HISTIDINE KINASE"/>
    <property type="match status" value="1"/>
</dbReference>
<evidence type="ECO:0000313" key="17">
    <source>
        <dbReference type="Proteomes" id="UP000664293"/>
    </source>
</evidence>
<keyword evidence="3" id="KW-0597">Phosphoprotein</keyword>
<dbReference type="CDD" id="cd00082">
    <property type="entry name" value="HisKA"/>
    <property type="match status" value="1"/>
</dbReference>
<dbReference type="Pfam" id="PF02518">
    <property type="entry name" value="HATPase_c"/>
    <property type="match status" value="1"/>
</dbReference>
<dbReference type="InterPro" id="IPR036890">
    <property type="entry name" value="HATPase_C_sf"/>
</dbReference>
<protein>
    <recommendedName>
        <fullName evidence="11">Sensory histidine kinase/phosphatase NtrB</fullName>
        <ecNumber evidence="2">2.7.13.3</ecNumber>
    </recommendedName>
    <alternativeName>
        <fullName evidence="12">Nitrogen regulation protein NR(II)</fullName>
    </alternativeName>
    <alternativeName>
        <fullName evidence="13">Nitrogen regulator II</fullName>
    </alternativeName>
</protein>
<dbReference type="Pfam" id="PF08448">
    <property type="entry name" value="PAS_4"/>
    <property type="match status" value="1"/>
</dbReference>
<dbReference type="InterPro" id="IPR004358">
    <property type="entry name" value="Sig_transdc_His_kin-like_C"/>
</dbReference>
<dbReference type="EC" id="2.7.13.3" evidence="2"/>
<dbReference type="InterPro" id="IPR003661">
    <property type="entry name" value="HisK_dim/P_dom"/>
</dbReference>
<dbReference type="NCBIfam" id="NF008293">
    <property type="entry name" value="PRK11073.1"/>
    <property type="match status" value="1"/>
</dbReference>
<dbReference type="InterPro" id="IPR013656">
    <property type="entry name" value="PAS_4"/>
</dbReference>
<dbReference type="SUPFAM" id="SSF55785">
    <property type="entry name" value="PYP-like sensor domain (PAS domain)"/>
    <property type="match status" value="1"/>
</dbReference>
<dbReference type="Proteomes" id="UP000664293">
    <property type="component" value="Unassembled WGS sequence"/>
</dbReference>
<dbReference type="SMART" id="SM00091">
    <property type="entry name" value="PAS"/>
    <property type="match status" value="1"/>
</dbReference>
<evidence type="ECO:0000256" key="13">
    <source>
        <dbReference type="ARBA" id="ARBA00043094"/>
    </source>
</evidence>
<keyword evidence="9" id="KW-0535">Nitrogen fixation</keyword>
<evidence type="ECO:0000256" key="2">
    <source>
        <dbReference type="ARBA" id="ARBA00012438"/>
    </source>
</evidence>
<comment type="function">
    <text evidence="10">Member of the two-component regulatory system NtrB/NtrC, which controls expression of the nitrogen-regulated (ntr) genes in response to nitrogen limitation. Under conditions of nitrogen limitation, NtrB autophosphorylates and transfers the phosphoryl group to NtrC. In the presence of nitrogen, acts as a phosphatase that dephosphorylates and inactivates NtrC.</text>
</comment>
<evidence type="ECO:0000256" key="9">
    <source>
        <dbReference type="ARBA" id="ARBA00023231"/>
    </source>
</evidence>
<dbReference type="PRINTS" id="PR00344">
    <property type="entry name" value="BCTRLSENSOR"/>
</dbReference>
<dbReference type="Pfam" id="PF00512">
    <property type="entry name" value="HisKA"/>
    <property type="match status" value="1"/>
</dbReference>
<feature type="domain" description="Histidine kinase" evidence="14">
    <location>
        <begin position="136"/>
        <end position="359"/>
    </location>
</feature>
<keyword evidence="17" id="KW-1185">Reference proteome</keyword>
<dbReference type="InterPro" id="IPR035965">
    <property type="entry name" value="PAS-like_dom_sf"/>
</dbReference>
<comment type="caution">
    <text evidence="16">The sequence shown here is derived from an EMBL/GenBank/DDBJ whole genome shotgun (WGS) entry which is preliminary data.</text>
</comment>
<evidence type="ECO:0000256" key="6">
    <source>
        <dbReference type="ARBA" id="ARBA00022777"/>
    </source>
</evidence>
<dbReference type="InterPro" id="IPR003594">
    <property type="entry name" value="HATPase_dom"/>
</dbReference>
<dbReference type="InterPro" id="IPR000014">
    <property type="entry name" value="PAS"/>
</dbReference>
<reference evidence="16 17" key="1">
    <citation type="submission" date="2020-12" db="EMBL/GenBank/DDBJ databases">
        <title>Oil enriched cultivation method for isolating marine PHA-producing bacteria.</title>
        <authorList>
            <person name="Zheng W."/>
            <person name="Yu S."/>
            <person name="Huang Y."/>
        </authorList>
    </citation>
    <scope>NUCLEOTIDE SEQUENCE [LARGE SCALE GENOMIC DNA]</scope>
    <source>
        <strain evidence="16 17">SN0-2</strain>
    </source>
</reference>
<dbReference type="PANTHER" id="PTHR43065:SF16">
    <property type="entry name" value="SENSORY HISTIDINE KINASE_PHOSPHATASE NTRB"/>
    <property type="match status" value="1"/>
</dbReference>
<evidence type="ECO:0000259" key="15">
    <source>
        <dbReference type="PROSITE" id="PS50112"/>
    </source>
</evidence>
<evidence type="ECO:0000256" key="5">
    <source>
        <dbReference type="ARBA" id="ARBA00022741"/>
    </source>
</evidence>
<keyword evidence="5" id="KW-0547">Nucleotide-binding</keyword>
<dbReference type="RefSeq" id="WP_207000145.1">
    <property type="nucleotide sequence ID" value="NZ_JAEKJR010000001.1"/>
</dbReference>
<evidence type="ECO:0000256" key="10">
    <source>
        <dbReference type="ARBA" id="ARBA00037696"/>
    </source>
</evidence>